<dbReference type="InterPro" id="IPR041588">
    <property type="entry name" value="Integrase_H2C2"/>
</dbReference>
<sequence length="363" mass="41023">MVVLGWHPSRWKTFVANRIAQVKQIIGTTCWKYVKSEENPADCASRGLFASQLLTHTLWWEGPQWLKNNKLPEQPKTPETKEEFSHLTARDIGNAHDIIMKAVQLSDFAQEIGLLQKHKQVHSTSKILNLNPILDKDGILKVGGRLENAALSRSQKHPIILSNKNRLCELLIKQAHEATLHGGARLTLAHLRNRYWILGGMNTVKKQLIKCVKCHCFKTSRDSQLMADLPKPRVTPSRPFTHTGVDFTGQVEVKANKGRGIKTTKGYIAIFICLATKAIHLELVSDLSTPAFLAALKRLCARRGTPKHLYSDNGTNFVGAAKTLTKERKEALQYYVNKEFLDNLVEPVIEWHFKFKAVTNIDK</sequence>
<dbReference type="AlphaFoldDB" id="A0A7E5WTQ6"/>
<dbReference type="InParanoid" id="A0A7E5WTQ6"/>
<accession>A0A7E5WTQ6</accession>
<dbReference type="RefSeq" id="XP_026743662.1">
    <property type="nucleotide sequence ID" value="XM_026887861.1"/>
</dbReference>
<dbReference type="GO" id="GO:0015074">
    <property type="term" value="P:DNA integration"/>
    <property type="evidence" value="ECO:0007669"/>
    <property type="project" value="InterPro"/>
</dbReference>
<dbReference type="PANTHER" id="PTHR47331:SF1">
    <property type="entry name" value="GAG-LIKE PROTEIN"/>
    <property type="match status" value="1"/>
</dbReference>
<feature type="domain" description="Integrase catalytic" evidence="1">
    <location>
        <begin position="235"/>
        <end position="363"/>
    </location>
</feature>
<proteinExistence type="predicted"/>
<dbReference type="PROSITE" id="PS50994">
    <property type="entry name" value="INTEGRASE"/>
    <property type="match status" value="1"/>
</dbReference>
<name>A0A7E5WTQ6_TRINI</name>
<evidence type="ECO:0000259" key="1">
    <source>
        <dbReference type="PROSITE" id="PS50994"/>
    </source>
</evidence>
<dbReference type="OrthoDB" id="5984724at2759"/>
<dbReference type="KEGG" id="tnl:113505243"/>
<dbReference type="InterPro" id="IPR001584">
    <property type="entry name" value="Integrase_cat-core"/>
</dbReference>
<reference evidence="3" key="1">
    <citation type="submission" date="2025-08" db="UniProtKB">
        <authorList>
            <consortium name="RefSeq"/>
        </authorList>
    </citation>
    <scope>IDENTIFICATION</scope>
</reference>
<dbReference type="Gene3D" id="3.30.420.10">
    <property type="entry name" value="Ribonuclease H-like superfamily/Ribonuclease H"/>
    <property type="match status" value="1"/>
</dbReference>
<dbReference type="Proteomes" id="UP000322000">
    <property type="component" value="Chromosome 25"/>
</dbReference>
<dbReference type="GeneID" id="113505243"/>
<evidence type="ECO:0000313" key="3">
    <source>
        <dbReference type="RefSeq" id="XP_026743662.1"/>
    </source>
</evidence>
<dbReference type="Pfam" id="PF00665">
    <property type="entry name" value="rve"/>
    <property type="match status" value="1"/>
</dbReference>
<dbReference type="PANTHER" id="PTHR47331">
    <property type="entry name" value="PHD-TYPE DOMAIN-CONTAINING PROTEIN"/>
    <property type="match status" value="1"/>
</dbReference>
<protein>
    <submittedName>
        <fullName evidence="3">Uncharacterized protein LOC113505243</fullName>
    </submittedName>
</protein>
<keyword evidence="2" id="KW-1185">Reference proteome</keyword>
<dbReference type="Gene3D" id="1.10.340.70">
    <property type="match status" value="1"/>
</dbReference>
<dbReference type="InterPro" id="IPR012337">
    <property type="entry name" value="RNaseH-like_sf"/>
</dbReference>
<evidence type="ECO:0000313" key="2">
    <source>
        <dbReference type="Proteomes" id="UP000322000"/>
    </source>
</evidence>
<gene>
    <name evidence="3" type="primary">LOC113505243</name>
</gene>
<dbReference type="SUPFAM" id="SSF53098">
    <property type="entry name" value="Ribonuclease H-like"/>
    <property type="match status" value="1"/>
</dbReference>
<dbReference type="Pfam" id="PF17921">
    <property type="entry name" value="Integrase_H2C2"/>
    <property type="match status" value="1"/>
</dbReference>
<dbReference type="GO" id="GO:0003676">
    <property type="term" value="F:nucleic acid binding"/>
    <property type="evidence" value="ECO:0007669"/>
    <property type="project" value="InterPro"/>
</dbReference>
<dbReference type="InterPro" id="IPR036397">
    <property type="entry name" value="RNaseH_sf"/>
</dbReference>
<organism evidence="2 3">
    <name type="scientific">Trichoplusia ni</name>
    <name type="common">Cabbage looper</name>
    <dbReference type="NCBI Taxonomy" id="7111"/>
    <lineage>
        <taxon>Eukaryota</taxon>
        <taxon>Metazoa</taxon>
        <taxon>Ecdysozoa</taxon>
        <taxon>Arthropoda</taxon>
        <taxon>Hexapoda</taxon>
        <taxon>Insecta</taxon>
        <taxon>Pterygota</taxon>
        <taxon>Neoptera</taxon>
        <taxon>Endopterygota</taxon>
        <taxon>Lepidoptera</taxon>
        <taxon>Glossata</taxon>
        <taxon>Ditrysia</taxon>
        <taxon>Noctuoidea</taxon>
        <taxon>Noctuidae</taxon>
        <taxon>Plusiinae</taxon>
        <taxon>Trichoplusia</taxon>
    </lineage>
</organism>